<accession>A0A8X6XH57</accession>
<organism evidence="1 2">
    <name type="scientific">Trichonephila inaurata madagascariensis</name>
    <dbReference type="NCBI Taxonomy" id="2747483"/>
    <lineage>
        <taxon>Eukaryota</taxon>
        <taxon>Metazoa</taxon>
        <taxon>Ecdysozoa</taxon>
        <taxon>Arthropoda</taxon>
        <taxon>Chelicerata</taxon>
        <taxon>Arachnida</taxon>
        <taxon>Araneae</taxon>
        <taxon>Araneomorphae</taxon>
        <taxon>Entelegynae</taxon>
        <taxon>Araneoidea</taxon>
        <taxon>Nephilidae</taxon>
        <taxon>Trichonephila</taxon>
        <taxon>Trichonephila inaurata</taxon>
    </lineage>
</organism>
<reference evidence="1" key="1">
    <citation type="submission" date="2020-08" db="EMBL/GenBank/DDBJ databases">
        <title>Multicomponent nature underlies the extraordinary mechanical properties of spider dragline silk.</title>
        <authorList>
            <person name="Kono N."/>
            <person name="Nakamura H."/>
            <person name="Mori M."/>
            <person name="Yoshida Y."/>
            <person name="Ohtoshi R."/>
            <person name="Malay A.D."/>
            <person name="Moran D.A.P."/>
            <person name="Tomita M."/>
            <person name="Numata K."/>
            <person name="Arakawa K."/>
        </authorList>
    </citation>
    <scope>NUCLEOTIDE SEQUENCE</scope>
</reference>
<keyword evidence="2" id="KW-1185">Reference proteome</keyword>
<sequence length="83" mass="9479">MKSTSSSPRIRIITFLAQLPGHKLETWRTKKRFVCHGNRKAIKHNREPRVNACKFIPSPGAREDCRREWGTKALAKPPTVPTS</sequence>
<proteinExistence type="predicted"/>
<evidence type="ECO:0000313" key="1">
    <source>
        <dbReference type="EMBL" id="GFY53767.1"/>
    </source>
</evidence>
<dbReference type="AlphaFoldDB" id="A0A8X6XH57"/>
<name>A0A8X6XH57_9ARAC</name>
<protein>
    <submittedName>
        <fullName evidence="1">Uncharacterized protein</fullName>
    </submittedName>
</protein>
<dbReference type="EMBL" id="BMAV01009486">
    <property type="protein sequence ID" value="GFY53767.1"/>
    <property type="molecule type" value="Genomic_DNA"/>
</dbReference>
<dbReference type="Proteomes" id="UP000886998">
    <property type="component" value="Unassembled WGS sequence"/>
</dbReference>
<gene>
    <name evidence="1" type="ORF">TNIN_199541</name>
</gene>
<evidence type="ECO:0000313" key="2">
    <source>
        <dbReference type="Proteomes" id="UP000886998"/>
    </source>
</evidence>
<comment type="caution">
    <text evidence="1">The sequence shown here is derived from an EMBL/GenBank/DDBJ whole genome shotgun (WGS) entry which is preliminary data.</text>
</comment>